<keyword evidence="1" id="KW-1133">Transmembrane helix</keyword>
<comment type="caution">
    <text evidence="2">The sequence shown here is derived from an EMBL/GenBank/DDBJ whole genome shotgun (WGS) entry which is preliminary data.</text>
</comment>
<accession>A0ABQ8TL84</accession>
<evidence type="ECO:0000313" key="2">
    <source>
        <dbReference type="EMBL" id="KAJ4447370.1"/>
    </source>
</evidence>
<name>A0ABQ8TL84_PERAM</name>
<evidence type="ECO:0000256" key="1">
    <source>
        <dbReference type="SAM" id="Phobius"/>
    </source>
</evidence>
<protein>
    <recommendedName>
        <fullName evidence="4">Reverse transcriptase</fullName>
    </recommendedName>
</protein>
<feature type="transmembrane region" description="Helical" evidence="1">
    <location>
        <begin position="205"/>
        <end position="228"/>
    </location>
</feature>
<evidence type="ECO:0008006" key="4">
    <source>
        <dbReference type="Google" id="ProtNLM"/>
    </source>
</evidence>
<organism evidence="2 3">
    <name type="scientific">Periplaneta americana</name>
    <name type="common">American cockroach</name>
    <name type="synonym">Blatta americana</name>
    <dbReference type="NCBI Taxonomy" id="6978"/>
    <lineage>
        <taxon>Eukaryota</taxon>
        <taxon>Metazoa</taxon>
        <taxon>Ecdysozoa</taxon>
        <taxon>Arthropoda</taxon>
        <taxon>Hexapoda</taxon>
        <taxon>Insecta</taxon>
        <taxon>Pterygota</taxon>
        <taxon>Neoptera</taxon>
        <taxon>Polyneoptera</taxon>
        <taxon>Dictyoptera</taxon>
        <taxon>Blattodea</taxon>
        <taxon>Blattoidea</taxon>
        <taxon>Blattidae</taxon>
        <taxon>Blattinae</taxon>
        <taxon>Periplaneta</taxon>
    </lineage>
</organism>
<dbReference type="Proteomes" id="UP001148838">
    <property type="component" value="Unassembled WGS sequence"/>
</dbReference>
<dbReference type="EMBL" id="JAJSOF020000005">
    <property type="protein sequence ID" value="KAJ4447370.1"/>
    <property type="molecule type" value="Genomic_DNA"/>
</dbReference>
<keyword evidence="1" id="KW-0472">Membrane</keyword>
<gene>
    <name evidence="2" type="ORF">ANN_09376</name>
</gene>
<reference evidence="2 3" key="1">
    <citation type="journal article" date="2022" name="Allergy">
        <title>Genome assembly and annotation of Periplaneta americana reveal a comprehensive cockroach allergen profile.</title>
        <authorList>
            <person name="Wang L."/>
            <person name="Xiong Q."/>
            <person name="Saelim N."/>
            <person name="Wang L."/>
            <person name="Nong W."/>
            <person name="Wan A.T."/>
            <person name="Shi M."/>
            <person name="Liu X."/>
            <person name="Cao Q."/>
            <person name="Hui J.H.L."/>
            <person name="Sookrung N."/>
            <person name="Leung T.F."/>
            <person name="Tungtrongchitr A."/>
            <person name="Tsui S.K.W."/>
        </authorList>
    </citation>
    <scope>NUCLEOTIDE SEQUENCE [LARGE SCALE GENOMIC DNA]</scope>
    <source>
        <strain evidence="2">PWHHKU_190912</strain>
    </source>
</reference>
<proteinExistence type="predicted"/>
<keyword evidence="1" id="KW-0812">Transmembrane</keyword>
<evidence type="ECO:0000313" key="3">
    <source>
        <dbReference type="Proteomes" id="UP001148838"/>
    </source>
</evidence>
<keyword evidence="3" id="KW-1185">Reference proteome</keyword>
<sequence length="229" mass="25776">MEPIAGTSGVHPQKPKYESIEVQVEVQDEMEPIAGTSGVHPQKPKYESIEVQRSMMEVYRRKRAVFAYLVYKNYLKRTERRFWEHPLVAKRFLQAMVTGHGILKSYLQRFEIINDATCSCLQEAQTVDHVIYRCRKLQQQRDIFRHQIDHGWATHAPKVLKVLEREKGRRRQPQQLEVVCSFAAKVTVRSAAHAVVVVAGGRGAAAAAAAAVVVVVVVVVVVIVVVVVG</sequence>